<protein>
    <submittedName>
        <fullName evidence="2">Uncharacterized protein</fullName>
    </submittedName>
</protein>
<evidence type="ECO:0000313" key="3">
    <source>
        <dbReference type="Proteomes" id="UP000053354"/>
    </source>
</evidence>
<name>A0A1B1S4V6_9BACL</name>
<dbReference type="OrthoDB" id="2454490at2"/>
<dbReference type="KEGG" id="pll:I858_014535"/>
<dbReference type="RefSeq" id="WP_065524573.1">
    <property type="nucleotide sequence ID" value="NZ_CP016540.2"/>
</dbReference>
<organism evidence="2 3">
    <name type="scientific">Planococcus versutus</name>
    <dbReference type="NCBI Taxonomy" id="1302659"/>
    <lineage>
        <taxon>Bacteria</taxon>
        <taxon>Bacillati</taxon>
        <taxon>Bacillota</taxon>
        <taxon>Bacilli</taxon>
        <taxon>Bacillales</taxon>
        <taxon>Caryophanaceae</taxon>
        <taxon>Planococcus</taxon>
    </lineage>
</organism>
<dbReference type="AlphaFoldDB" id="A0A1B1S4V6"/>
<keyword evidence="3" id="KW-1185">Reference proteome</keyword>
<feature type="transmembrane region" description="Helical" evidence="1">
    <location>
        <begin position="33"/>
        <end position="59"/>
    </location>
</feature>
<gene>
    <name evidence="2" type="ORF">I858_014535</name>
</gene>
<accession>A0A1B1S4V6</accession>
<proteinExistence type="predicted"/>
<keyword evidence="1" id="KW-0472">Membrane</keyword>
<keyword evidence="1" id="KW-1133">Transmembrane helix</keyword>
<dbReference type="EMBL" id="CP016540">
    <property type="protein sequence ID" value="ANU28205.1"/>
    <property type="molecule type" value="Genomic_DNA"/>
</dbReference>
<dbReference type="Proteomes" id="UP000053354">
    <property type="component" value="Chromosome"/>
</dbReference>
<keyword evidence="1" id="KW-0812">Transmembrane</keyword>
<evidence type="ECO:0000256" key="1">
    <source>
        <dbReference type="SAM" id="Phobius"/>
    </source>
</evidence>
<sequence length="69" mass="7920">MRTKLGTALDIFILLVGPWIVYTRILEMGKDGVSIYPMISVVIVTVAVVFSIYNLYLLVTRKQQDRMKK</sequence>
<reference evidence="2" key="1">
    <citation type="submission" date="2016-10" db="EMBL/GenBank/DDBJ databases">
        <authorList>
            <person name="See-Too W.S."/>
        </authorList>
    </citation>
    <scope>NUCLEOTIDE SEQUENCE</scope>
    <source>
        <strain evidence="2">L10.15</strain>
    </source>
</reference>
<evidence type="ECO:0000313" key="2">
    <source>
        <dbReference type="EMBL" id="ANU28205.1"/>
    </source>
</evidence>
<dbReference type="STRING" id="1302659.I858_014535"/>